<sequence length="259" mass="28804">MLFAVLTIVAYLGALLWIMPTLAHLDTDKQPNIRAVLLLGLAAVLCHIISISQHLVVNGGQNFTIVNVASLISVIISAVATFALTRWKTVWFPLSVIYPLGIVTVTLSTFVAGSFIKQLSENLGLMLHLGIAIASYALFFIALLYAAQLKWLDKNLKSKKMAFSPVVPPLMTVERHFFTLTMVAQGLLTVALVTGMIYLHNFFAPEHIHKAIFSFIAWIVYNILLLGQWKLRWRGNRVLIYSISGMILLSVAYFGSRMV</sequence>
<dbReference type="PANTHER" id="PTHR38034:SF1">
    <property type="entry name" value="INNER MEMBRANE PROTEIN YPJD"/>
    <property type="match status" value="1"/>
</dbReference>
<evidence type="ECO:0000313" key="1">
    <source>
        <dbReference type="EMBL" id="QKY71818.1"/>
    </source>
</evidence>
<dbReference type="RefSeq" id="WP_005711091.1">
    <property type="nucleotide sequence ID" value="NZ_CP009158.1"/>
</dbReference>
<dbReference type="GO" id="GO:0005886">
    <property type="term" value="C:plasma membrane"/>
    <property type="evidence" value="ECO:0007669"/>
    <property type="project" value="TreeGrafter"/>
</dbReference>
<dbReference type="InterPro" id="IPR002541">
    <property type="entry name" value="Cyt_c_assembly"/>
</dbReference>
<dbReference type="GO" id="GO:0017004">
    <property type="term" value="P:cytochrome complex assembly"/>
    <property type="evidence" value="ECO:0007669"/>
    <property type="project" value="InterPro"/>
</dbReference>
<dbReference type="Proteomes" id="UP000509790">
    <property type="component" value="Chromosome"/>
</dbReference>
<gene>
    <name evidence="1" type="ORF">FLK62_00025</name>
</gene>
<name>A0A084EQI7_GLAPU</name>
<dbReference type="OrthoDB" id="9780793at2"/>
<dbReference type="GeneID" id="66617624"/>
<dbReference type="EMBL" id="CP041334">
    <property type="protein sequence ID" value="QKY71818.1"/>
    <property type="molecule type" value="Genomic_DNA"/>
</dbReference>
<organism evidence="1 2">
    <name type="scientific">Glaesserella parasuis</name>
    <name type="common">Haemophilus parasuis</name>
    <dbReference type="NCBI Taxonomy" id="738"/>
    <lineage>
        <taxon>Bacteria</taxon>
        <taxon>Pseudomonadati</taxon>
        <taxon>Pseudomonadota</taxon>
        <taxon>Gammaproteobacteria</taxon>
        <taxon>Pasteurellales</taxon>
        <taxon>Pasteurellaceae</taxon>
        <taxon>Glaesserella</taxon>
    </lineage>
</organism>
<dbReference type="KEGG" id="hpak:JT17_07065"/>
<dbReference type="KEGG" id="hpas:JL26_09290"/>
<proteinExistence type="predicted"/>
<protein>
    <submittedName>
        <fullName evidence="1">Inner membrane protein YpjD</fullName>
    </submittedName>
</protein>
<accession>A0A084EQI7</accession>
<evidence type="ECO:0000313" key="2">
    <source>
        <dbReference type="Proteomes" id="UP000509790"/>
    </source>
</evidence>
<dbReference type="GO" id="GO:0020037">
    <property type="term" value="F:heme binding"/>
    <property type="evidence" value="ECO:0007669"/>
    <property type="project" value="InterPro"/>
</dbReference>
<dbReference type="AlphaFoldDB" id="A0A084EQI7"/>
<dbReference type="PANTHER" id="PTHR38034">
    <property type="entry name" value="INNER MEMBRANE PROTEIN YPJD"/>
    <property type="match status" value="1"/>
</dbReference>
<reference evidence="1 2" key="1">
    <citation type="submission" date="2019-06" db="EMBL/GenBank/DDBJ databases">
        <title>Complete genome sequence of Haemophilus parasuis HPS412.</title>
        <authorList>
            <person name="Yang S."/>
            <person name="Huang C."/>
        </authorList>
    </citation>
    <scope>NUCLEOTIDE SEQUENCE [LARGE SCALE GENOMIC DNA]</scope>
    <source>
        <strain evidence="1 2">HPS412</strain>
    </source>
</reference>
<dbReference type="InterPro" id="IPR052372">
    <property type="entry name" value="YpjD/HemX"/>
</dbReference>
<dbReference type="Pfam" id="PF01578">
    <property type="entry name" value="Cytochrom_C_asm"/>
    <property type="match status" value="1"/>
</dbReference>